<evidence type="ECO:0000313" key="1">
    <source>
        <dbReference type="EMBL" id="KAH3669810.1"/>
    </source>
</evidence>
<evidence type="ECO:0000313" key="2">
    <source>
        <dbReference type="Proteomes" id="UP000788993"/>
    </source>
</evidence>
<gene>
    <name evidence="1" type="ORF">OGATHE_002622</name>
</gene>
<dbReference type="AlphaFoldDB" id="A0A9P8PDR0"/>
<comment type="caution">
    <text evidence="1">The sequence shown here is derived from an EMBL/GenBank/DDBJ whole genome shotgun (WGS) entry which is preliminary data.</text>
</comment>
<keyword evidence="2" id="KW-1185">Reference proteome</keyword>
<sequence>MYLPFELNLTSDIEEVISVKKLWLDGSIYSSNTRAWLSHSELTRISFNLMVPFEEEYMNKLQSVGWNSALVITSVSSSILTGLISTMLKDWSAIPKFHKLILRSSEEMKVS</sequence>
<dbReference type="EMBL" id="JAEUBD010000983">
    <property type="protein sequence ID" value="KAH3669810.1"/>
    <property type="molecule type" value="Genomic_DNA"/>
</dbReference>
<proteinExistence type="predicted"/>
<reference evidence="1" key="1">
    <citation type="journal article" date="2021" name="Open Biol.">
        <title>Shared evolutionary footprints suggest mitochondrial oxidative damage underlies multiple complex I losses in fungi.</title>
        <authorList>
            <person name="Schikora-Tamarit M.A."/>
            <person name="Marcet-Houben M."/>
            <person name="Nosek J."/>
            <person name="Gabaldon T."/>
        </authorList>
    </citation>
    <scope>NUCLEOTIDE SEQUENCE</scope>
    <source>
        <strain evidence="1">NCAIM Y.01608</strain>
    </source>
</reference>
<dbReference type="Proteomes" id="UP000788993">
    <property type="component" value="Unassembled WGS sequence"/>
</dbReference>
<organism evidence="1 2">
    <name type="scientific">Ogataea polymorpha</name>
    <dbReference type="NCBI Taxonomy" id="460523"/>
    <lineage>
        <taxon>Eukaryota</taxon>
        <taxon>Fungi</taxon>
        <taxon>Dikarya</taxon>
        <taxon>Ascomycota</taxon>
        <taxon>Saccharomycotina</taxon>
        <taxon>Pichiomycetes</taxon>
        <taxon>Pichiales</taxon>
        <taxon>Pichiaceae</taxon>
        <taxon>Ogataea</taxon>
    </lineage>
</organism>
<protein>
    <submittedName>
        <fullName evidence="1">Uncharacterized protein</fullName>
    </submittedName>
</protein>
<accession>A0A9P8PDR0</accession>
<name>A0A9P8PDR0_9ASCO</name>
<reference evidence="1" key="2">
    <citation type="submission" date="2021-01" db="EMBL/GenBank/DDBJ databases">
        <authorList>
            <person name="Schikora-Tamarit M.A."/>
        </authorList>
    </citation>
    <scope>NUCLEOTIDE SEQUENCE</scope>
    <source>
        <strain evidence="1">NCAIM Y.01608</strain>
    </source>
</reference>